<keyword evidence="2" id="KW-1185">Reference proteome</keyword>
<evidence type="ECO:0000313" key="1">
    <source>
        <dbReference type="EMBL" id="AFQ44875.1"/>
    </source>
</evidence>
<dbReference type="HOGENOM" id="CLU_3269053_0_0_9"/>
<proteinExistence type="predicted"/>
<dbReference type="EMBL" id="CP003629">
    <property type="protein sequence ID" value="AFQ44875.1"/>
    <property type="molecule type" value="Genomic_DNA"/>
</dbReference>
<dbReference type="Proteomes" id="UP000005262">
    <property type="component" value="Chromosome"/>
</dbReference>
<reference evidence="2" key="2">
    <citation type="submission" date="2012-08" db="EMBL/GenBank/DDBJ databases">
        <title>Finished genome of Desulfosporosinus meridiei DSM 13257.</title>
        <authorList>
            <person name="Huntemann M."/>
            <person name="Wei C.-L."/>
            <person name="Han J."/>
            <person name="Detter J.C."/>
            <person name="Han C."/>
            <person name="Davenport K."/>
            <person name="Daligault H."/>
            <person name="Erkkila T."/>
            <person name="Gu W."/>
            <person name="Munk A.C.C."/>
            <person name="Teshima H."/>
            <person name="Xu Y."/>
            <person name="Chain P."/>
            <person name="Tapia R."/>
            <person name="Chen A."/>
            <person name="Krypides N."/>
            <person name="Mavromatis K."/>
            <person name="Markowitz V."/>
            <person name="Szeto E."/>
            <person name="Ivanova N."/>
            <person name="Mikhailova N."/>
            <person name="Ovchinnikova G."/>
            <person name="Pagani I."/>
            <person name="Pati A."/>
            <person name="Goodwin L."/>
            <person name="Peters L."/>
            <person name="Pitluck S."/>
            <person name="Woyke T."/>
            <person name="Pester M."/>
            <person name="Spring S."/>
            <person name="Ollivier B."/>
            <person name="Rattei T."/>
            <person name="Klenk H.-P."/>
            <person name="Wagner M."/>
            <person name="Loy A."/>
        </authorList>
    </citation>
    <scope>NUCLEOTIDE SEQUENCE [LARGE SCALE GENOMIC DNA]</scope>
    <source>
        <strain evidence="2">ATCC BAA-275 / DSM 13257 / NCIMB 13706 / S10</strain>
    </source>
</reference>
<dbReference type="AlphaFoldDB" id="J7IT56"/>
<name>J7IT56_DESMD</name>
<dbReference type="KEGG" id="dmi:Desmer_2987"/>
<accession>J7IT56</accession>
<reference evidence="1 2" key="1">
    <citation type="journal article" date="2012" name="J. Bacteriol.">
        <title>Complete genome sequences of Desulfosporosinus orientis DSM765T, Desulfosporosinus youngiae DSM17734T, Desulfosporosinus meridiei DSM13257T, and Desulfosporosinus acidiphilus DSM22704T.</title>
        <authorList>
            <person name="Pester M."/>
            <person name="Brambilla E."/>
            <person name="Alazard D."/>
            <person name="Rattei T."/>
            <person name="Weinmaier T."/>
            <person name="Han J."/>
            <person name="Lucas S."/>
            <person name="Lapidus A."/>
            <person name="Cheng J.F."/>
            <person name="Goodwin L."/>
            <person name="Pitluck S."/>
            <person name="Peters L."/>
            <person name="Ovchinnikova G."/>
            <person name="Teshima H."/>
            <person name="Detter J.C."/>
            <person name="Han C.S."/>
            <person name="Tapia R."/>
            <person name="Land M.L."/>
            <person name="Hauser L."/>
            <person name="Kyrpides N.C."/>
            <person name="Ivanova N.N."/>
            <person name="Pagani I."/>
            <person name="Huntmann M."/>
            <person name="Wei C.L."/>
            <person name="Davenport K.W."/>
            <person name="Daligault H."/>
            <person name="Chain P.S."/>
            <person name="Chen A."/>
            <person name="Mavromatis K."/>
            <person name="Markowitz V."/>
            <person name="Szeto E."/>
            <person name="Mikhailova N."/>
            <person name="Pati A."/>
            <person name="Wagner M."/>
            <person name="Woyke T."/>
            <person name="Ollivier B."/>
            <person name="Klenk H.P."/>
            <person name="Spring S."/>
            <person name="Loy A."/>
        </authorList>
    </citation>
    <scope>NUCLEOTIDE SEQUENCE [LARGE SCALE GENOMIC DNA]</scope>
    <source>
        <strain evidence="2">ATCC BAA-275 / DSM 13257 / NCIMB 13706 / S10</strain>
    </source>
</reference>
<sequence>MENFNHIIIDPQELEGKRILVTGGTKGGIGEAIDGGIVRII</sequence>
<gene>
    <name evidence="1" type="ordered locus">Desmer_2987</name>
</gene>
<evidence type="ECO:0000313" key="2">
    <source>
        <dbReference type="Proteomes" id="UP000005262"/>
    </source>
</evidence>
<protein>
    <submittedName>
        <fullName evidence="1">Uncharacterized protein</fullName>
    </submittedName>
</protein>
<organism evidence="1 2">
    <name type="scientific">Desulfosporosinus meridiei (strain ATCC BAA-275 / DSM 13257 / KCTC 12902 / NCIMB 13706 / S10)</name>
    <dbReference type="NCBI Taxonomy" id="768704"/>
    <lineage>
        <taxon>Bacteria</taxon>
        <taxon>Bacillati</taxon>
        <taxon>Bacillota</taxon>
        <taxon>Clostridia</taxon>
        <taxon>Eubacteriales</taxon>
        <taxon>Desulfitobacteriaceae</taxon>
        <taxon>Desulfosporosinus</taxon>
    </lineage>
</organism>
<dbReference type="RefSeq" id="WP_014903786.1">
    <property type="nucleotide sequence ID" value="NC_018515.1"/>
</dbReference>